<dbReference type="Gene3D" id="3.40.50.300">
    <property type="entry name" value="P-loop containing nucleotide triphosphate hydrolases"/>
    <property type="match status" value="2"/>
</dbReference>
<dbReference type="Pfam" id="PF00271">
    <property type="entry name" value="Helicase_C"/>
    <property type="match status" value="1"/>
</dbReference>
<evidence type="ECO:0000256" key="12">
    <source>
        <dbReference type="ARBA" id="ARBA00048988"/>
    </source>
</evidence>
<dbReference type="NCBIfam" id="NF008164">
    <property type="entry name" value="PRK10917.1-2"/>
    <property type="match status" value="1"/>
</dbReference>
<keyword evidence="3 13" id="KW-0227">DNA damage</keyword>
<dbReference type="NCBIfam" id="TIGR00643">
    <property type="entry name" value="recG"/>
    <property type="match status" value="1"/>
</dbReference>
<dbReference type="Pfam" id="PF00270">
    <property type="entry name" value="DEAD"/>
    <property type="match status" value="1"/>
</dbReference>
<gene>
    <name evidence="16" type="primary">recG</name>
    <name evidence="16" type="ORF">PsAD2_03918</name>
</gene>
<dbReference type="InterPro" id="IPR004609">
    <property type="entry name" value="ATP-dep_DNA_helicase_RecG"/>
</dbReference>
<keyword evidence="17" id="KW-1185">Reference proteome</keyword>
<dbReference type="OrthoDB" id="9804325at2"/>
<dbReference type="SUPFAM" id="SSF50249">
    <property type="entry name" value="Nucleic acid-binding proteins"/>
    <property type="match status" value="1"/>
</dbReference>
<dbReference type="GO" id="GO:0003677">
    <property type="term" value="F:DNA binding"/>
    <property type="evidence" value="ECO:0007669"/>
    <property type="project" value="UniProtKB-KW"/>
</dbReference>
<dbReference type="RefSeq" id="WP_068009707.1">
    <property type="nucleotide sequence ID" value="NZ_FOFM01000001.1"/>
</dbReference>
<evidence type="ECO:0000313" key="17">
    <source>
        <dbReference type="Proteomes" id="UP000076577"/>
    </source>
</evidence>
<evidence type="ECO:0000256" key="2">
    <source>
        <dbReference type="ARBA" id="ARBA00022741"/>
    </source>
</evidence>
<dbReference type="PANTHER" id="PTHR47964:SF1">
    <property type="entry name" value="ATP-DEPENDENT DNA HELICASE HOMOLOG RECG, CHLOROPLASTIC"/>
    <property type="match status" value="1"/>
</dbReference>
<accession>A0A161V3U9</accession>
<dbReference type="PANTHER" id="PTHR47964">
    <property type="entry name" value="ATP-DEPENDENT DNA HELICASE HOMOLOG RECG, CHLOROPLASTIC"/>
    <property type="match status" value="1"/>
</dbReference>
<sequence length="700" mass="76832">MRPTRLDPLFASVTKLPGIGPKIAKTITNLLVGSPDREARISDLLFHVPVNVIDRRLRPGIVGSPEGAIVTLELHIDHHRAPPRNSRAPYKVQAHDESGTIELVFFRAHGDYLHRTLPEGEKRIVSGKVEWFNDRAQMVHPDHMVSEEEAENLPLVEPVYPMTAGLASKTLQRAMGTALEFLPKLPEWQDKSFVDQRGFPPFDEALRSIHKPEDSQVLAPQGKARARLAYDEFLANQLALALVRNSLRHMGGCGRKGDGSLRRKILAALPFELTDGQHAALNEIFADLEEPARMLRLLQGDVGSGKTVVGLLAMAAVIETGSQAAMMAPTDILARQHFASMKPLCDAAGIRVAVLSGKDTAKTKREIGAALEAGEIDLIVGTHALFQSTVNFKDLGITIVDEQHRFGVHQRLALSSKGAHVDVLVMTATPIPRTLVLSYFGDMDVSRLTDKPKGRQEIKTVSISLDRIGEVVERLKTMIVQGQKIYWVCPLVEESEKIDLAAAEERFNDLQNALGPVVALVHGRQKSDQKQAAMDAFKTGDARVLVATTVIEVGVDVPDATIIVIEHAERFGLAQLHQLRGRVGRGSLASSCLLLFKAPLNETAAARLNILRETNDGFLIAEEDLRLRGEGELLGTRQSGTPGFRLASIEDHADLMEVARDDAKLILATDPELETERGDALRHLLYLFARDEAIRLLRAG</sequence>
<evidence type="ECO:0000256" key="4">
    <source>
        <dbReference type="ARBA" id="ARBA00022801"/>
    </source>
</evidence>
<organism evidence="16 17">
    <name type="scientific">Pseudovibrio axinellae</name>
    <dbReference type="NCBI Taxonomy" id="989403"/>
    <lineage>
        <taxon>Bacteria</taxon>
        <taxon>Pseudomonadati</taxon>
        <taxon>Pseudomonadota</taxon>
        <taxon>Alphaproteobacteria</taxon>
        <taxon>Hyphomicrobiales</taxon>
        <taxon>Stappiaceae</taxon>
        <taxon>Pseudovibrio</taxon>
    </lineage>
</organism>
<dbReference type="CDD" id="cd17992">
    <property type="entry name" value="DEXHc_RecG"/>
    <property type="match status" value="1"/>
</dbReference>
<dbReference type="GO" id="GO:0005524">
    <property type="term" value="F:ATP binding"/>
    <property type="evidence" value="ECO:0007669"/>
    <property type="project" value="UniProtKB-KW"/>
</dbReference>
<dbReference type="InterPro" id="IPR011545">
    <property type="entry name" value="DEAD/DEAH_box_helicase_dom"/>
</dbReference>
<evidence type="ECO:0000256" key="3">
    <source>
        <dbReference type="ARBA" id="ARBA00022763"/>
    </source>
</evidence>
<evidence type="ECO:0000256" key="13">
    <source>
        <dbReference type="RuleBase" id="RU363016"/>
    </source>
</evidence>
<evidence type="ECO:0000313" key="16">
    <source>
        <dbReference type="EMBL" id="KZL12612.1"/>
    </source>
</evidence>
<dbReference type="SMART" id="SM00487">
    <property type="entry name" value="DEXDc"/>
    <property type="match status" value="1"/>
</dbReference>
<comment type="catalytic activity">
    <reaction evidence="11 13">
        <text>Couples ATP hydrolysis with the unwinding of duplex DNA by translocating in the 3'-5' direction.</text>
        <dbReference type="EC" id="5.6.2.4"/>
    </reaction>
</comment>
<comment type="similarity">
    <text evidence="1 13">Belongs to the helicase family. RecG subfamily.</text>
</comment>
<dbReference type="NCBIfam" id="NF008165">
    <property type="entry name" value="PRK10917.1-3"/>
    <property type="match status" value="1"/>
</dbReference>
<dbReference type="SUPFAM" id="SSF52540">
    <property type="entry name" value="P-loop containing nucleoside triphosphate hydrolases"/>
    <property type="match status" value="2"/>
</dbReference>
<name>A0A161V3U9_9HYPH</name>
<comment type="catalytic activity">
    <reaction evidence="12 13">
        <text>ATP + H2O = ADP + phosphate + H(+)</text>
        <dbReference type="Rhea" id="RHEA:13065"/>
        <dbReference type="ChEBI" id="CHEBI:15377"/>
        <dbReference type="ChEBI" id="CHEBI:15378"/>
        <dbReference type="ChEBI" id="CHEBI:30616"/>
        <dbReference type="ChEBI" id="CHEBI:43474"/>
        <dbReference type="ChEBI" id="CHEBI:456216"/>
        <dbReference type="EC" id="5.6.2.4"/>
    </reaction>
</comment>
<evidence type="ECO:0000256" key="10">
    <source>
        <dbReference type="ARBA" id="ARBA00023235"/>
    </source>
</evidence>
<dbReference type="AlphaFoldDB" id="A0A161V3U9"/>
<dbReference type="Pfam" id="PF19833">
    <property type="entry name" value="RecG_dom3_C"/>
    <property type="match status" value="1"/>
</dbReference>
<dbReference type="InterPro" id="IPR027417">
    <property type="entry name" value="P-loop_NTPase"/>
</dbReference>
<feature type="domain" description="Helicase ATP-binding" evidence="14">
    <location>
        <begin position="287"/>
        <end position="448"/>
    </location>
</feature>
<evidence type="ECO:0000256" key="8">
    <source>
        <dbReference type="ARBA" id="ARBA00023172"/>
    </source>
</evidence>
<dbReference type="PATRIC" id="fig|989403.3.peg.4268"/>
<dbReference type="InterPro" id="IPR047112">
    <property type="entry name" value="RecG/Mfd"/>
</dbReference>
<dbReference type="InterPro" id="IPR012340">
    <property type="entry name" value="NA-bd_OB-fold"/>
</dbReference>
<dbReference type="InterPro" id="IPR014001">
    <property type="entry name" value="Helicase_ATP-bd"/>
</dbReference>
<dbReference type="PROSITE" id="PS51194">
    <property type="entry name" value="HELICASE_CTER"/>
    <property type="match status" value="1"/>
</dbReference>
<dbReference type="GO" id="GO:0016887">
    <property type="term" value="F:ATP hydrolysis activity"/>
    <property type="evidence" value="ECO:0007669"/>
    <property type="project" value="RHEA"/>
</dbReference>
<protein>
    <recommendedName>
        <fullName evidence="13">ATP-dependent DNA helicase RecG</fullName>
        <ecNumber evidence="13">5.6.2.4</ecNumber>
    </recommendedName>
</protein>
<evidence type="ECO:0000256" key="5">
    <source>
        <dbReference type="ARBA" id="ARBA00022806"/>
    </source>
</evidence>
<evidence type="ECO:0000259" key="15">
    <source>
        <dbReference type="PROSITE" id="PS51194"/>
    </source>
</evidence>
<dbReference type="GO" id="GO:0006310">
    <property type="term" value="P:DNA recombination"/>
    <property type="evidence" value="ECO:0007669"/>
    <property type="project" value="UniProtKB-UniRule"/>
</dbReference>
<dbReference type="GO" id="GO:0043138">
    <property type="term" value="F:3'-5' DNA helicase activity"/>
    <property type="evidence" value="ECO:0007669"/>
    <property type="project" value="UniProtKB-EC"/>
</dbReference>
<comment type="function">
    <text evidence="13">Plays a critical role in recombination and DNA repair. Helps process Holliday junction intermediates to mature products by catalyzing branch migration. Has replication fork regression activity, unwinds stalled or blocked replication forks to make a HJ that can be resolved. Has a DNA unwinding activity characteristic of a DNA helicase with 3'-5' polarity.</text>
</comment>
<dbReference type="InterPro" id="IPR045562">
    <property type="entry name" value="RecG_dom3_C"/>
</dbReference>
<dbReference type="PROSITE" id="PS51192">
    <property type="entry name" value="HELICASE_ATP_BIND_1"/>
    <property type="match status" value="1"/>
</dbReference>
<keyword evidence="4 13" id="KW-0378">Hydrolase</keyword>
<keyword evidence="8 13" id="KW-0233">DNA recombination</keyword>
<dbReference type="EC" id="5.6.2.4" evidence="13"/>
<dbReference type="SMART" id="SM00490">
    <property type="entry name" value="HELICc"/>
    <property type="match status" value="1"/>
</dbReference>
<evidence type="ECO:0000256" key="1">
    <source>
        <dbReference type="ARBA" id="ARBA00007504"/>
    </source>
</evidence>
<dbReference type="STRING" id="989403.SAMN05421798_10162"/>
<dbReference type="Gene3D" id="2.40.50.140">
    <property type="entry name" value="Nucleic acid-binding proteins"/>
    <property type="match status" value="1"/>
</dbReference>
<reference evidence="16 17" key="1">
    <citation type="journal article" date="2016" name="Front. Microbiol.">
        <title>Comparative Genomic Analysis Reveals a Diverse Repertoire of Genes Involved in Prokaryote-Eukaryote Interactions within the Pseudovibrio Genus.</title>
        <authorList>
            <person name="Romano S."/>
            <person name="Fernandez-Guerra A."/>
            <person name="Reen F.J."/>
            <person name="Glockner F.O."/>
            <person name="Crowley S.P."/>
            <person name="O'Sullivan O."/>
            <person name="Cotter P.D."/>
            <person name="Adams C."/>
            <person name="Dobson A.D."/>
            <person name="O'Gara F."/>
        </authorList>
    </citation>
    <scope>NUCLEOTIDE SEQUENCE [LARGE SCALE GENOMIC DNA]</scope>
    <source>
        <strain evidence="16 17">Ad2</strain>
    </source>
</reference>
<dbReference type="NCBIfam" id="NF008168">
    <property type="entry name" value="PRK10917.2-2"/>
    <property type="match status" value="1"/>
</dbReference>
<evidence type="ECO:0000256" key="11">
    <source>
        <dbReference type="ARBA" id="ARBA00034617"/>
    </source>
</evidence>
<evidence type="ECO:0000256" key="6">
    <source>
        <dbReference type="ARBA" id="ARBA00022840"/>
    </source>
</evidence>
<evidence type="ECO:0000259" key="14">
    <source>
        <dbReference type="PROSITE" id="PS51192"/>
    </source>
</evidence>
<dbReference type="GO" id="GO:0006281">
    <property type="term" value="P:DNA repair"/>
    <property type="evidence" value="ECO:0007669"/>
    <property type="project" value="UniProtKB-UniRule"/>
</dbReference>
<evidence type="ECO:0000256" key="7">
    <source>
        <dbReference type="ARBA" id="ARBA00023125"/>
    </source>
</evidence>
<keyword evidence="2 13" id="KW-0547">Nucleotide-binding</keyword>
<proteinExistence type="inferred from homology"/>
<keyword evidence="6 13" id="KW-0067">ATP-binding</keyword>
<keyword evidence="7" id="KW-0238">DNA-binding</keyword>
<evidence type="ECO:0000256" key="9">
    <source>
        <dbReference type="ARBA" id="ARBA00023204"/>
    </source>
</evidence>
<keyword evidence="5 13" id="KW-0347">Helicase</keyword>
<comment type="caution">
    <text evidence="16">The sequence shown here is derived from an EMBL/GenBank/DDBJ whole genome shotgun (WGS) entry which is preliminary data.</text>
</comment>
<keyword evidence="9 13" id="KW-0234">DNA repair</keyword>
<dbReference type="EMBL" id="LMCB01000098">
    <property type="protein sequence ID" value="KZL12612.1"/>
    <property type="molecule type" value="Genomic_DNA"/>
</dbReference>
<keyword evidence="10" id="KW-0413">Isomerase</keyword>
<dbReference type="Proteomes" id="UP000076577">
    <property type="component" value="Unassembled WGS sequence"/>
</dbReference>
<dbReference type="CDD" id="cd04488">
    <property type="entry name" value="RecG_wedge_OBF"/>
    <property type="match status" value="1"/>
</dbReference>
<dbReference type="InterPro" id="IPR001650">
    <property type="entry name" value="Helicase_C-like"/>
</dbReference>
<feature type="domain" description="Helicase C-terminal" evidence="15">
    <location>
        <begin position="464"/>
        <end position="626"/>
    </location>
</feature>